<accession>A0A371P5Q5</accession>
<keyword evidence="4" id="KW-1185">Reference proteome</keyword>
<dbReference type="SUPFAM" id="SSF46767">
    <property type="entry name" value="Methylated DNA-protein cysteine methyltransferase, C-terminal domain"/>
    <property type="match status" value="1"/>
</dbReference>
<evidence type="ECO:0000256" key="1">
    <source>
        <dbReference type="ARBA" id="ARBA00022763"/>
    </source>
</evidence>
<dbReference type="GO" id="GO:0032259">
    <property type="term" value="P:methylation"/>
    <property type="evidence" value="ECO:0007669"/>
    <property type="project" value="UniProtKB-KW"/>
</dbReference>
<evidence type="ECO:0000259" key="2">
    <source>
        <dbReference type="Pfam" id="PF01035"/>
    </source>
</evidence>
<dbReference type="Proteomes" id="UP000265581">
    <property type="component" value="Unassembled WGS sequence"/>
</dbReference>
<keyword evidence="3" id="KW-0808">Transferase</keyword>
<dbReference type="InterPro" id="IPR014048">
    <property type="entry name" value="MethylDNA_cys_MeTrfase_DNA-bd"/>
</dbReference>
<protein>
    <submittedName>
        <fullName evidence="3">Cysteine methyltransferase</fullName>
    </submittedName>
</protein>
<dbReference type="Gene3D" id="1.10.10.10">
    <property type="entry name" value="Winged helix-like DNA-binding domain superfamily/Winged helix DNA-binding domain"/>
    <property type="match status" value="1"/>
</dbReference>
<dbReference type="InterPro" id="IPR036388">
    <property type="entry name" value="WH-like_DNA-bd_sf"/>
</dbReference>
<keyword evidence="1" id="KW-0227">DNA damage</keyword>
<evidence type="ECO:0000313" key="3">
    <source>
        <dbReference type="EMBL" id="REK70806.1"/>
    </source>
</evidence>
<dbReference type="InterPro" id="IPR052520">
    <property type="entry name" value="ATL_DNA_repair"/>
</dbReference>
<organism evidence="3 4">
    <name type="scientific">Aeromicrobium endophyticum</name>
    <dbReference type="NCBI Taxonomy" id="2292704"/>
    <lineage>
        <taxon>Bacteria</taxon>
        <taxon>Bacillati</taxon>
        <taxon>Actinomycetota</taxon>
        <taxon>Actinomycetes</taxon>
        <taxon>Propionibacteriales</taxon>
        <taxon>Nocardioidaceae</taxon>
        <taxon>Aeromicrobium</taxon>
    </lineage>
</organism>
<dbReference type="GO" id="GO:0008168">
    <property type="term" value="F:methyltransferase activity"/>
    <property type="evidence" value="ECO:0007669"/>
    <property type="project" value="UniProtKB-KW"/>
</dbReference>
<dbReference type="PANTHER" id="PTHR42942:SF1">
    <property type="entry name" value="ALKYLTRANSFERASE-LIKE PROTEIN 1"/>
    <property type="match status" value="1"/>
</dbReference>
<dbReference type="PANTHER" id="PTHR42942">
    <property type="entry name" value="6-O-METHYLGUANINE DNA METHYLTRANSFERASE"/>
    <property type="match status" value="1"/>
</dbReference>
<dbReference type="EMBL" id="QUBR01000002">
    <property type="protein sequence ID" value="REK70806.1"/>
    <property type="molecule type" value="Genomic_DNA"/>
</dbReference>
<dbReference type="Pfam" id="PF01035">
    <property type="entry name" value="DNA_binding_1"/>
    <property type="match status" value="1"/>
</dbReference>
<dbReference type="OrthoDB" id="9132167at2"/>
<dbReference type="RefSeq" id="WP_119705390.1">
    <property type="nucleotide sequence ID" value="NZ_JBHSOI010000002.1"/>
</dbReference>
<dbReference type="GO" id="GO:0006281">
    <property type="term" value="P:DNA repair"/>
    <property type="evidence" value="ECO:0007669"/>
    <property type="project" value="InterPro"/>
</dbReference>
<keyword evidence="3" id="KW-0489">Methyltransferase</keyword>
<name>A0A371P5Q5_9ACTN</name>
<dbReference type="InterPro" id="IPR036217">
    <property type="entry name" value="MethylDNA_cys_MeTrfase_DNAb"/>
</dbReference>
<reference evidence="3 4" key="1">
    <citation type="submission" date="2018-08" db="EMBL/GenBank/DDBJ databases">
        <title>Aeromicrobium sp. M2KJ-4, whole genome shotgun sequence.</title>
        <authorList>
            <person name="Tuo L."/>
        </authorList>
    </citation>
    <scope>NUCLEOTIDE SEQUENCE [LARGE SCALE GENOMIC DNA]</scope>
    <source>
        <strain evidence="3 4">M2KJ-4</strain>
    </source>
</reference>
<gene>
    <name evidence="3" type="ORF">DX116_17095</name>
</gene>
<proteinExistence type="predicted"/>
<feature type="domain" description="Methylated-DNA-[protein]-cysteine S-methyltransferase DNA binding" evidence="2">
    <location>
        <begin position="5"/>
        <end position="69"/>
    </location>
</feature>
<comment type="caution">
    <text evidence="3">The sequence shown here is derived from an EMBL/GenBank/DDBJ whole genome shotgun (WGS) entry which is preliminary data.</text>
</comment>
<sequence>MSPDFGDRVLDLVERIPPGQVLSYGAIAEILGEGGPRQVGRVMAMDGGAVAWWRVVRADGSLTAAHGIGAQEHYAEEGTPMRPSGAAVDIRRALWQFDD</sequence>
<evidence type="ECO:0000313" key="4">
    <source>
        <dbReference type="Proteomes" id="UP000265581"/>
    </source>
</evidence>
<dbReference type="CDD" id="cd06445">
    <property type="entry name" value="ATase"/>
    <property type="match status" value="1"/>
</dbReference>
<dbReference type="AlphaFoldDB" id="A0A371P5Q5"/>